<evidence type="ECO:0000313" key="4">
    <source>
        <dbReference type="Proteomes" id="UP000037923"/>
    </source>
</evidence>
<feature type="compositionally biased region" description="Polar residues" evidence="1">
    <location>
        <begin position="359"/>
        <end position="371"/>
    </location>
</feature>
<keyword evidence="2" id="KW-0472">Membrane</keyword>
<name>A0A0M9GB65_LEPPY</name>
<feature type="compositionally biased region" description="Polar residues" evidence="1">
    <location>
        <begin position="397"/>
        <end position="413"/>
    </location>
</feature>
<feature type="compositionally biased region" description="Basic and acidic residues" evidence="1">
    <location>
        <begin position="1538"/>
        <end position="1548"/>
    </location>
</feature>
<feature type="region of interest" description="Disordered" evidence="1">
    <location>
        <begin position="437"/>
        <end position="522"/>
    </location>
</feature>
<reference evidence="3 4" key="1">
    <citation type="submission" date="2015-07" db="EMBL/GenBank/DDBJ databases">
        <title>High-quality genome of monoxenous trypanosomatid Leptomonas pyrrhocoris.</title>
        <authorList>
            <person name="Flegontov P."/>
            <person name="Butenko A."/>
            <person name="Firsov S."/>
            <person name="Vlcek C."/>
            <person name="Logacheva M.D."/>
            <person name="Field M."/>
            <person name="Filatov D."/>
            <person name="Flegontova O."/>
            <person name="Gerasimov E."/>
            <person name="Jackson A.P."/>
            <person name="Kelly S."/>
            <person name="Opperdoes F."/>
            <person name="O'Reilly A."/>
            <person name="Votypka J."/>
            <person name="Yurchenko V."/>
            <person name="Lukes J."/>
        </authorList>
    </citation>
    <scope>NUCLEOTIDE SEQUENCE [LARGE SCALE GENOMIC DNA]</scope>
    <source>
        <strain evidence="3">H10</strain>
    </source>
</reference>
<feature type="compositionally biased region" description="Basic residues" evidence="1">
    <location>
        <begin position="1569"/>
        <end position="1580"/>
    </location>
</feature>
<feature type="transmembrane region" description="Helical" evidence="2">
    <location>
        <begin position="1190"/>
        <end position="1211"/>
    </location>
</feature>
<feature type="region of interest" description="Disordered" evidence="1">
    <location>
        <begin position="320"/>
        <end position="415"/>
    </location>
</feature>
<feature type="compositionally biased region" description="Basic and acidic residues" evidence="1">
    <location>
        <begin position="1782"/>
        <end position="1791"/>
    </location>
</feature>
<keyword evidence="2" id="KW-1133">Transmembrane helix</keyword>
<feature type="transmembrane region" description="Helical" evidence="2">
    <location>
        <begin position="1149"/>
        <end position="1169"/>
    </location>
</feature>
<feature type="compositionally biased region" description="Low complexity" evidence="1">
    <location>
        <begin position="1481"/>
        <end position="1531"/>
    </location>
</feature>
<feature type="compositionally biased region" description="Low complexity" evidence="1">
    <location>
        <begin position="438"/>
        <end position="449"/>
    </location>
</feature>
<feature type="transmembrane region" description="Helical" evidence="2">
    <location>
        <begin position="1231"/>
        <end position="1256"/>
    </location>
</feature>
<comment type="caution">
    <text evidence="3">The sequence shown here is derived from an EMBL/GenBank/DDBJ whole genome shotgun (WGS) entry which is preliminary data.</text>
</comment>
<dbReference type="OMA" id="HRILYPQ"/>
<feature type="compositionally biased region" description="Low complexity" evidence="1">
    <location>
        <begin position="1688"/>
        <end position="1702"/>
    </location>
</feature>
<keyword evidence="4" id="KW-1185">Reference proteome</keyword>
<evidence type="ECO:0000256" key="1">
    <source>
        <dbReference type="SAM" id="MobiDB-lite"/>
    </source>
</evidence>
<dbReference type="GeneID" id="26901135"/>
<sequence>MEPAHRPSNASRAVKAAPFTWGRRRLSIFGTVDNVADALRATRQERRLSSAAQEPPSCLSPAHRLHGRCSGRLGGPALDMAAAVRERARQGSVLDADSLPFAPTEGATPPSVSFSLTPGTLSTSLPPLSVEPVPECLAVLRYTRSARAWDTLAAGCLAEATRLSEKDNDFVSWAACLILSGDAQRGLMLLESYVVATCVVVHEVLTGVLGVLPKGVHPPLKGKDGRDRGTAKADLAAHPYAQRKCRERHNQVLMVLMRCRTTFSERSPAELLSYDVNVHRTPQALVQEVVLQAMQLVDAAEVQRWYIVALVLFTPADVSGSNETTVAADGDGRSRTQRRGSRATAADGHEYVKKHQNSNDDSGSGPKSNWTRALPAGDRGKDTDSVWSQAGGAHRPSSATADSTKPKTRTSASDGYRAPRNLWFRYFFALDDCSSPVTTTTATSTTATDTQHRRSPTTARKSTNKKQHDSDGGPATPHEAVPTSSPAHSQGKKDVSPSYSSPLTTGRGEAQPTVMDERLPSPPACALQSSECAAVAELKDSGRKGSFAFQSGSKLARTLSWFRDRSKGAAPLSARSAALHLHRNAPLNITAPTWHLPATASLDQEQTCSLLLSHREEWDVYFITAMTAFYTQHYRTCMMAASRFLQWAEVGGGVQSSSDAASGGSPSRATQNWKSGRTFHHTQNGEPTRPAQSSTSQPFSTVPGLRRYQHRFALFLRAWSALQIGERLQAGKDIIALMEDKEDSLCYHVGCALALYGLPLPQAKDALLTATHTFTNAAAKTTGPDAPSGTSFSTVVQGYLYVLTEAIHATTLLQLGLVQQTIAVATAALQRAERSELREEDTMPLGALRDVVVLAATAMEDSRVVLDVSLSPDRLVYVAVCPAFFGGLCASGIRVKAHSATHRILYPQNVPLYASTRRVIPFHMNRAMFLFHAGQVDGAWDDVCCAVAAVDEIVGSVEFAFSDCFPLRVYYFAIHVGLTRLEDLLAADLEAAKACLANPTDQQTMERKDAQLQENELLSKEIMHICQGVVLRMQQFFPHARVTALCRAHVAIVCGGQDYIAEAVAISRRYPHSPSAQNILTLALYFGHHIPEAVDNARKNLQTFPHSSAVIQMHRLVQKKHITYNFNYRKLVPLQYKPGSHDRVFTKRMIIVLILLAANLVVLCLTAYVNTPSIRDMPDGLRYLAVRMQLPTVVPLFFAAVFVMHAIVAAITTKNLISTLLTDLFFVNTSFNRALFCLRCLPLVNLVNALLISVLGNNFLFESGSATFVLYFILAILFVPFTTRIWFLPSVDEPDAGFMTWLAILSVDSVITVFIVIPHIIAAFLEPYMLVLFYFFAPTQRPGNDRGFQPPSSSIRRRLLLHAHESKFLPPRFTTGSGSRFVHIVALRWLYVWSHCTLETRFLAESQLEEECYRVFPLVEGAEAAVLYAHVSQAPLCAAMAAVEEKVPNGVDHRRSQSRRTRHSPAATSGAQVRRKNRGHSGPASPSSTTSTSCSSLSASSSSPSSSEDDVASGSASSNDSRFSSFFTSSDASDDSFSDEREGSDGDSNRGGADGTPLAGVRTVDAMRKLLHRSTRKRTATMRPIPSFVRPNPAHSLTSLFTGRSDVSGSQAEGEEERRSSGNGRTRRAGSTGGEVVNGCNDATQHYRGGGSAASARPLSQGSPSHNAATLKKQHNDEAGRRHHRNDSSTSSSSGHSSEVASYHADEELGLRYQRHCARVDETGGEAAAFSPSDAHTDPCGPRAQAPRPFDANYLYTDAYAAQNRFGWYTNDGAGSNANQHTRRDADALDF</sequence>
<feature type="region of interest" description="Disordered" evidence="1">
    <location>
        <begin position="1772"/>
        <end position="1791"/>
    </location>
</feature>
<dbReference type="EMBL" id="LGTL01000001">
    <property type="protein sequence ID" value="KPA86770.1"/>
    <property type="molecule type" value="Genomic_DNA"/>
</dbReference>
<feature type="compositionally biased region" description="Polar residues" evidence="1">
    <location>
        <begin position="1658"/>
        <end position="1668"/>
    </location>
</feature>
<evidence type="ECO:0000256" key="2">
    <source>
        <dbReference type="SAM" id="Phobius"/>
    </source>
</evidence>
<keyword evidence="2" id="KW-0812">Transmembrane</keyword>
<dbReference type="RefSeq" id="XP_015665209.1">
    <property type="nucleotide sequence ID" value="XM_015797201.1"/>
</dbReference>
<feature type="compositionally biased region" description="Polar residues" evidence="1">
    <location>
        <begin position="1595"/>
        <end position="1607"/>
    </location>
</feature>
<feature type="compositionally biased region" description="Low complexity" evidence="1">
    <location>
        <begin position="656"/>
        <end position="669"/>
    </location>
</feature>
<dbReference type="OrthoDB" id="278776at2759"/>
<feature type="transmembrane region" description="Helical" evidence="2">
    <location>
        <begin position="1268"/>
        <end position="1287"/>
    </location>
</feature>
<feature type="transmembrane region" description="Helical" evidence="2">
    <location>
        <begin position="1299"/>
        <end position="1325"/>
    </location>
</feature>
<evidence type="ECO:0000313" key="3">
    <source>
        <dbReference type="EMBL" id="KPA86770.1"/>
    </source>
</evidence>
<protein>
    <submittedName>
        <fullName evidence="3">Uncharacterized protein</fullName>
    </submittedName>
</protein>
<gene>
    <name evidence="3" type="ORF">ABB37_00838</name>
</gene>
<accession>A0A0M9GB65</accession>
<feature type="region of interest" description="Disordered" evidence="1">
    <location>
        <begin position="1448"/>
        <end position="1702"/>
    </location>
</feature>
<organism evidence="3 4">
    <name type="scientific">Leptomonas pyrrhocoris</name>
    <name type="common">Firebug parasite</name>
    <dbReference type="NCBI Taxonomy" id="157538"/>
    <lineage>
        <taxon>Eukaryota</taxon>
        <taxon>Discoba</taxon>
        <taxon>Euglenozoa</taxon>
        <taxon>Kinetoplastea</taxon>
        <taxon>Metakinetoplastina</taxon>
        <taxon>Trypanosomatida</taxon>
        <taxon>Trypanosomatidae</taxon>
        <taxon>Leishmaniinae</taxon>
        <taxon>Leptomonas</taxon>
    </lineage>
</organism>
<proteinExistence type="predicted"/>
<dbReference type="VEuPathDB" id="TriTrypDB:LpyrH10_01_8380"/>
<feature type="compositionally biased region" description="Polar residues" evidence="1">
    <location>
        <begin position="670"/>
        <end position="700"/>
    </location>
</feature>
<dbReference type="Proteomes" id="UP000037923">
    <property type="component" value="Unassembled WGS sequence"/>
</dbReference>
<feature type="region of interest" description="Disordered" evidence="1">
    <location>
        <begin position="656"/>
        <end position="701"/>
    </location>
</feature>